<dbReference type="InterPro" id="IPR000192">
    <property type="entry name" value="Aminotrans_V_dom"/>
</dbReference>
<proteinExistence type="inferred from homology"/>
<dbReference type="EMBL" id="CP069197">
    <property type="protein sequence ID" value="QRG85780.1"/>
    <property type="molecule type" value="Genomic_DNA"/>
</dbReference>
<name>A0AA92LYN0_9VIBR</name>
<evidence type="ECO:0000256" key="3">
    <source>
        <dbReference type="ARBA" id="ARBA00022898"/>
    </source>
</evidence>
<sequence length="469" mass="53095">MKDKESIQTNSSRRNFLKGATGAVVAGVSASAFSGAVQAREQKIDWSSRGLGRKHDKRFWRKVQRQFVLDKRTTYMNIGTTGSMPRQVLQDYEHNNKLVAKYPWDMKGKFGSWPYVSEMVKEVAPGFGANPEEIILSRNTTDGLCSIINGLHFEPGDVILTTHHEHMAATSPMNVAKHRFGVDVVEIQLPVFTGTEDVSEQDYIQAFRDALDAHQNVRLIMFSHITYKTGTALPAKAICALAKEYGVPTLVDGAHTVGMFDLDFHDMDCDFYAGSGHKWQCGPGATGILYVRDNANRLNEYWSDRENPLWLINSSLSHADYLGKQLQMQYIGNDNYPAKQALVDSCKMWDEIGRDRIEERVLSLGSLCKTLLQEYLPQAQMYSPNVEGLTSGLTTVNPFSDVTNEDILTEFRDRLREEYGYIIRTTSFKLHKDDDFDTYALRISTHLFHDEQDVEGLVVAMTNLYYSSF</sequence>
<evidence type="ECO:0000256" key="2">
    <source>
        <dbReference type="ARBA" id="ARBA00022729"/>
    </source>
</evidence>
<dbReference type="InterPro" id="IPR020578">
    <property type="entry name" value="Aminotrans_V_PyrdxlP_BS"/>
</dbReference>
<dbReference type="SUPFAM" id="SSF53383">
    <property type="entry name" value="PLP-dependent transferases"/>
    <property type="match status" value="1"/>
</dbReference>
<evidence type="ECO:0000256" key="5">
    <source>
        <dbReference type="RuleBase" id="RU004504"/>
    </source>
</evidence>
<dbReference type="InterPro" id="IPR019546">
    <property type="entry name" value="TAT_signal_bac_arc"/>
</dbReference>
<dbReference type="Gene3D" id="3.40.640.10">
    <property type="entry name" value="Type I PLP-dependent aspartate aminotransferase-like (Major domain)"/>
    <property type="match status" value="1"/>
</dbReference>
<evidence type="ECO:0000313" key="7">
    <source>
        <dbReference type="Proteomes" id="UP000596337"/>
    </source>
</evidence>
<dbReference type="Proteomes" id="UP000596337">
    <property type="component" value="Chromosome 2"/>
</dbReference>
<comment type="similarity">
    <text evidence="4">Belongs to the class-V pyridoxal-phosphate-dependent aminotransferase family.</text>
</comment>
<dbReference type="PANTHER" id="PTHR43092">
    <property type="entry name" value="L-CYSTEINE DESULFHYDRASE"/>
    <property type="match status" value="1"/>
</dbReference>
<dbReference type="InterPro" id="IPR006311">
    <property type="entry name" value="TAT_signal"/>
</dbReference>
<dbReference type="NCBIfam" id="TIGR01409">
    <property type="entry name" value="TAT_signal_seq"/>
    <property type="match status" value="1"/>
</dbReference>
<evidence type="ECO:0000313" key="6">
    <source>
        <dbReference type="EMBL" id="QRG85780.1"/>
    </source>
</evidence>
<accession>A0AA92LYN0</accession>
<dbReference type="Gene3D" id="3.90.1150.10">
    <property type="entry name" value="Aspartate Aminotransferase, domain 1"/>
    <property type="match status" value="1"/>
</dbReference>
<dbReference type="PROSITE" id="PS51318">
    <property type="entry name" value="TAT"/>
    <property type="match status" value="1"/>
</dbReference>
<dbReference type="GO" id="GO:0008483">
    <property type="term" value="F:transaminase activity"/>
    <property type="evidence" value="ECO:0007669"/>
    <property type="project" value="UniProtKB-KW"/>
</dbReference>
<dbReference type="InterPro" id="IPR015422">
    <property type="entry name" value="PyrdxlP-dep_Trfase_small"/>
</dbReference>
<reference evidence="6 7" key="1">
    <citation type="submission" date="2021-01" db="EMBL/GenBank/DDBJ databases">
        <title>Characterization of a novel blaVMB-2- harboring plasmid in Vibrio diabolicus.</title>
        <authorList>
            <person name="Liu M."/>
        </authorList>
    </citation>
    <scope>NUCLEOTIDE SEQUENCE [LARGE SCALE GENOMIC DNA]</scope>
    <source>
        <strain evidence="6 7">SLV18</strain>
    </source>
</reference>
<dbReference type="AlphaFoldDB" id="A0AA92LYN0"/>
<keyword evidence="6" id="KW-0032">Aminotransferase</keyword>
<dbReference type="PANTHER" id="PTHR43092:SF6">
    <property type="entry name" value="BLR1280 PROTEIN"/>
    <property type="match status" value="1"/>
</dbReference>
<dbReference type="InterPro" id="IPR015421">
    <property type="entry name" value="PyrdxlP-dep_Trfase_major"/>
</dbReference>
<protein>
    <submittedName>
        <fullName evidence="6">Aminotransferase class V-fold PLP-dependent enzyme</fullName>
    </submittedName>
</protein>
<comment type="cofactor">
    <cofactor evidence="1 5">
        <name>pyridoxal 5'-phosphate</name>
        <dbReference type="ChEBI" id="CHEBI:597326"/>
    </cofactor>
</comment>
<keyword evidence="3" id="KW-0663">Pyridoxal phosphate</keyword>
<dbReference type="InterPro" id="IPR015424">
    <property type="entry name" value="PyrdxlP-dep_Trfase"/>
</dbReference>
<evidence type="ECO:0000256" key="4">
    <source>
        <dbReference type="RuleBase" id="RU004075"/>
    </source>
</evidence>
<dbReference type="PROSITE" id="PS00595">
    <property type="entry name" value="AA_TRANSFER_CLASS_5"/>
    <property type="match status" value="1"/>
</dbReference>
<evidence type="ECO:0000256" key="1">
    <source>
        <dbReference type="ARBA" id="ARBA00001933"/>
    </source>
</evidence>
<gene>
    <name evidence="6" type="ORF">JOS67_19300</name>
</gene>
<dbReference type="RefSeq" id="WP_139059247.1">
    <property type="nucleotide sequence ID" value="NZ_CANMIY010000003.1"/>
</dbReference>
<organism evidence="6 7">
    <name type="scientific">Vibrio diabolicus</name>
    <dbReference type="NCBI Taxonomy" id="50719"/>
    <lineage>
        <taxon>Bacteria</taxon>
        <taxon>Pseudomonadati</taxon>
        <taxon>Pseudomonadota</taxon>
        <taxon>Gammaproteobacteria</taxon>
        <taxon>Vibrionales</taxon>
        <taxon>Vibrionaceae</taxon>
        <taxon>Vibrio</taxon>
        <taxon>Vibrio diabolicus subgroup</taxon>
    </lineage>
</organism>
<keyword evidence="6" id="KW-0808">Transferase</keyword>
<keyword evidence="2" id="KW-0732">Signal</keyword>
<dbReference type="Pfam" id="PF00266">
    <property type="entry name" value="Aminotran_5"/>
    <property type="match status" value="1"/>
</dbReference>